<dbReference type="Pfam" id="PF13347">
    <property type="entry name" value="MFS_2"/>
    <property type="match status" value="1"/>
</dbReference>
<evidence type="ECO:0000259" key="4">
    <source>
        <dbReference type="PROSITE" id="PS50850"/>
    </source>
</evidence>
<evidence type="ECO:0000313" key="5">
    <source>
        <dbReference type="EMBL" id="CEM01531.1"/>
    </source>
</evidence>
<organism evidence="5 6">
    <name type="scientific">Vitrella brassicaformis (strain CCMP3155)</name>
    <dbReference type="NCBI Taxonomy" id="1169540"/>
    <lineage>
        <taxon>Eukaryota</taxon>
        <taxon>Sar</taxon>
        <taxon>Alveolata</taxon>
        <taxon>Colpodellida</taxon>
        <taxon>Vitrellaceae</taxon>
        <taxon>Vitrella</taxon>
    </lineage>
</organism>
<feature type="transmembrane region" description="Helical" evidence="3">
    <location>
        <begin position="201"/>
        <end position="221"/>
    </location>
</feature>
<keyword evidence="6" id="KW-1185">Reference proteome</keyword>
<dbReference type="Gene3D" id="1.20.1250.20">
    <property type="entry name" value="MFS general substrate transporter like domains"/>
    <property type="match status" value="2"/>
</dbReference>
<feature type="transmembrane region" description="Helical" evidence="3">
    <location>
        <begin position="489"/>
        <end position="514"/>
    </location>
</feature>
<sequence length="560" mass="60894">MEPSPTSPVSDTDQTTASQHPTTRHPTREAPPNIADAAQLVWRQRSGSMGRGGQPSRTSGALSGGTEGAPGDSERTPLMGGRPSKGEGLPTTMTPSPTTHAARVGYRLRKGGSSTEQLLAMSRAKRLGLMVWLTCFNMPYGFAYATLALYVLPAEAVRLWPQQESLFLGLSVTMIGLTQFLSPVFGTISDRYYSPFGKRRPFIFIGGLLTAACFLGMWFASLMYMRVLWLVFLSLMSGCSNIIYSAQTGLIPDQLPDEQSQGTSSGIVAVHLLTGSTLGSLFVGYTKNMDFHVLYFVYTVMIFVSCVLVCLAAIEDYSEAWPRGPCLLPADITCRDILKSFVIDRNAHPDFFWIFVARTLYYLAISGQSFILYYLRDVIGTTDEPTRKFQISVIALLGQMAAAAVAFPAGYLSEYSGRKILVYFACFLMSLTWVIFLVLPWTTDEHSALVASIFVCAVVYGVGNGAYLSVDLALALDCLPDRKTAAKDLGIWGVSAFIGSTIGPLIEGLALQLIGMGGIVGPQRIAYAHFSYAGYVAVLGFSSFTMSLSGWFISFVKQAR</sequence>
<dbReference type="SUPFAM" id="SSF103473">
    <property type="entry name" value="MFS general substrate transporter"/>
    <property type="match status" value="1"/>
</dbReference>
<dbReference type="GO" id="GO:0016020">
    <property type="term" value="C:membrane"/>
    <property type="evidence" value="ECO:0007669"/>
    <property type="project" value="UniProtKB-SubCell"/>
</dbReference>
<evidence type="ECO:0000256" key="1">
    <source>
        <dbReference type="ARBA" id="ARBA00004141"/>
    </source>
</evidence>
<feature type="transmembrane region" description="Helical" evidence="3">
    <location>
        <begin position="448"/>
        <end position="468"/>
    </location>
</feature>
<proteinExistence type="predicted"/>
<dbReference type="PANTHER" id="PTHR23528:SF1">
    <property type="entry name" value="MAJOR FACILITATOR SUPERFAMILY (MFS) PROFILE DOMAIN-CONTAINING PROTEIN"/>
    <property type="match status" value="1"/>
</dbReference>
<accession>A0A0G4ESZ1</accession>
<evidence type="ECO:0000256" key="2">
    <source>
        <dbReference type="SAM" id="MobiDB-lite"/>
    </source>
</evidence>
<protein>
    <recommendedName>
        <fullName evidence="4">Major facilitator superfamily (MFS) profile domain-containing protein</fullName>
    </recommendedName>
</protein>
<dbReference type="InParanoid" id="A0A0G4ESZ1"/>
<dbReference type="GO" id="GO:0022857">
    <property type="term" value="F:transmembrane transporter activity"/>
    <property type="evidence" value="ECO:0007669"/>
    <property type="project" value="InterPro"/>
</dbReference>
<feature type="region of interest" description="Disordered" evidence="2">
    <location>
        <begin position="1"/>
        <end position="99"/>
    </location>
</feature>
<name>A0A0G4ESZ1_VITBC</name>
<feature type="transmembrane region" description="Helical" evidence="3">
    <location>
        <begin position="391"/>
        <end position="413"/>
    </location>
</feature>
<evidence type="ECO:0000313" key="6">
    <source>
        <dbReference type="Proteomes" id="UP000041254"/>
    </source>
</evidence>
<dbReference type="InterPro" id="IPR036259">
    <property type="entry name" value="MFS_trans_sf"/>
</dbReference>
<feature type="transmembrane region" description="Helical" evidence="3">
    <location>
        <begin position="267"/>
        <end position="286"/>
    </location>
</feature>
<dbReference type="PhylomeDB" id="A0A0G4ESZ1"/>
<comment type="subcellular location">
    <subcellularLocation>
        <location evidence="1">Membrane</location>
        <topology evidence="1">Multi-pass membrane protein</topology>
    </subcellularLocation>
</comment>
<dbReference type="OMA" id="WAWLTRF"/>
<dbReference type="Proteomes" id="UP000041254">
    <property type="component" value="Unassembled WGS sequence"/>
</dbReference>
<feature type="transmembrane region" description="Helical" evidence="3">
    <location>
        <begin position="227"/>
        <end position="246"/>
    </location>
</feature>
<dbReference type="InterPro" id="IPR020846">
    <property type="entry name" value="MFS_dom"/>
</dbReference>
<feature type="transmembrane region" description="Helical" evidence="3">
    <location>
        <begin position="165"/>
        <end position="189"/>
    </location>
</feature>
<feature type="transmembrane region" description="Helical" evidence="3">
    <location>
        <begin position="292"/>
        <end position="314"/>
    </location>
</feature>
<feature type="transmembrane region" description="Helical" evidence="3">
    <location>
        <begin position="129"/>
        <end position="153"/>
    </location>
</feature>
<reference evidence="5 6" key="1">
    <citation type="submission" date="2014-11" db="EMBL/GenBank/DDBJ databases">
        <authorList>
            <person name="Zhu J."/>
            <person name="Qi W."/>
            <person name="Song R."/>
        </authorList>
    </citation>
    <scope>NUCLEOTIDE SEQUENCE [LARGE SCALE GENOMIC DNA]</scope>
</reference>
<dbReference type="PROSITE" id="PS50850">
    <property type="entry name" value="MFS"/>
    <property type="match status" value="1"/>
</dbReference>
<dbReference type="VEuPathDB" id="CryptoDB:Vbra_13161"/>
<feature type="domain" description="Major facilitator superfamily (MFS) profile" evidence="4">
    <location>
        <begin position="350"/>
        <end position="560"/>
    </location>
</feature>
<keyword evidence="3" id="KW-0812">Transmembrane</keyword>
<gene>
    <name evidence="5" type="ORF">Vbra_13161</name>
</gene>
<keyword evidence="3" id="KW-0472">Membrane</keyword>
<dbReference type="EMBL" id="CDMY01000305">
    <property type="protein sequence ID" value="CEM01531.1"/>
    <property type="molecule type" value="Genomic_DNA"/>
</dbReference>
<keyword evidence="3" id="KW-1133">Transmembrane helix</keyword>
<evidence type="ECO:0000256" key="3">
    <source>
        <dbReference type="SAM" id="Phobius"/>
    </source>
</evidence>
<feature type="transmembrane region" description="Helical" evidence="3">
    <location>
        <begin position="534"/>
        <end position="556"/>
    </location>
</feature>
<feature type="compositionally biased region" description="Polar residues" evidence="2">
    <location>
        <begin position="7"/>
        <end position="21"/>
    </location>
</feature>
<feature type="transmembrane region" description="Helical" evidence="3">
    <location>
        <begin position="351"/>
        <end position="371"/>
    </location>
</feature>
<dbReference type="AlphaFoldDB" id="A0A0G4ESZ1"/>
<dbReference type="OrthoDB" id="447148at2759"/>
<dbReference type="PANTHER" id="PTHR23528">
    <property type="match status" value="1"/>
</dbReference>
<feature type="transmembrane region" description="Helical" evidence="3">
    <location>
        <begin position="420"/>
        <end position="442"/>
    </location>
</feature>